<dbReference type="InterPro" id="IPR046728">
    <property type="entry name" value="DUF6620"/>
</dbReference>
<protein>
    <submittedName>
        <fullName evidence="1">Uncharacterized protein</fullName>
    </submittedName>
</protein>
<sequence length="190" mass="21056">MSQNNPLFEPIHGISLFDYSAANAKLANGIGVDTICAALGVEIPVWEDASQGWTQRMQEDSDFIVITQMGTYFAQAGEHPKLGHLQPAAGAGNAANLQRLATDRYFYEELCGARTAAYEAGMDGARWIQTNYGISLGDFQEVAMQWMQQQSSQTTEETLEYVNYMDAKRQEYARKFADENGGNIADDVDF</sequence>
<dbReference type="EMBL" id="VOHS01000004">
    <property type="protein sequence ID" value="TWW01620.1"/>
    <property type="molecule type" value="Genomic_DNA"/>
</dbReference>
<accession>A0A5C6LYC0</accession>
<keyword evidence="2" id="KW-1185">Reference proteome</keyword>
<name>A0A5C6LYC0_9BACT</name>
<dbReference type="OrthoDB" id="8662267at2"/>
<dbReference type="AlphaFoldDB" id="A0A5C6LYC0"/>
<evidence type="ECO:0000313" key="1">
    <source>
        <dbReference type="EMBL" id="TWW01620.1"/>
    </source>
</evidence>
<proteinExistence type="predicted"/>
<evidence type="ECO:0000313" key="2">
    <source>
        <dbReference type="Proteomes" id="UP000318815"/>
    </source>
</evidence>
<dbReference type="RefSeq" id="WP_146304341.1">
    <property type="nucleotide sequence ID" value="NZ_VOHS01000004.1"/>
</dbReference>
<comment type="caution">
    <text evidence="1">The sequence shown here is derived from an EMBL/GenBank/DDBJ whole genome shotgun (WGS) entry which is preliminary data.</text>
</comment>
<dbReference type="Pfam" id="PF20325">
    <property type="entry name" value="DUF6620"/>
    <property type="match status" value="1"/>
</dbReference>
<dbReference type="Proteomes" id="UP000318815">
    <property type="component" value="Unassembled WGS sequence"/>
</dbReference>
<reference evidence="1 2" key="1">
    <citation type="submission" date="2019-08" db="EMBL/GenBank/DDBJ databases">
        <title>Whole genome sequencing of chitin degrading bacteria Chitinophaga pinensis YS16.</title>
        <authorList>
            <person name="Singh R.P."/>
            <person name="Manchanda G."/>
            <person name="Maurya I.K."/>
            <person name="Joshi N.K."/>
            <person name="Srivastava A.K."/>
        </authorList>
    </citation>
    <scope>NUCLEOTIDE SEQUENCE [LARGE SCALE GENOMIC DNA]</scope>
    <source>
        <strain evidence="1 2">YS-16</strain>
    </source>
</reference>
<organism evidence="1 2">
    <name type="scientific">Chitinophaga pinensis</name>
    <dbReference type="NCBI Taxonomy" id="79329"/>
    <lineage>
        <taxon>Bacteria</taxon>
        <taxon>Pseudomonadati</taxon>
        <taxon>Bacteroidota</taxon>
        <taxon>Chitinophagia</taxon>
        <taxon>Chitinophagales</taxon>
        <taxon>Chitinophagaceae</taxon>
        <taxon>Chitinophaga</taxon>
    </lineage>
</organism>
<gene>
    <name evidence="1" type="ORF">FEF09_06385</name>
</gene>